<protein>
    <recommendedName>
        <fullName evidence="1">Phospholipase C/D domain-containing protein</fullName>
    </recommendedName>
</protein>
<accession>A0A0V8GL63</accession>
<name>A0A0V8GL63_9BACL</name>
<dbReference type="EMBL" id="LNQL01000001">
    <property type="protein sequence ID" value="KSU50870.1"/>
    <property type="molecule type" value="Genomic_DNA"/>
</dbReference>
<feature type="domain" description="Phospholipase C/D" evidence="1">
    <location>
        <begin position="6"/>
        <end position="84"/>
    </location>
</feature>
<evidence type="ECO:0000313" key="2">
    <source>
        <dbReference type="EMBL" id="KSU50870.1"/>
    </source>
</evidence>
<comment type="caution">
    <text evidence="2">The sequence shown here is derived from an EMBL/GenBank/DDBJ whole genome shotgun (WGS) entry which is preliminary data.</text>
</comment>
<proteinExistence type="predicted"/>
<sequence>MGSRLMHAYIGQRLITSLPELDPARFLLGAVAPDARYDEKEQAHYYTGELASGTRTIDYEAFWRDSASWNPSFRSGYYVHLIADDIWLRGFYMTWLRQAIIADASIGSRYHDDFRRYNTRIAPFVNWNEQAINGALHEVSVQSRWKALPHFIREVEEDRRTVLPQEYDILLPCQLDGYIETAIERSIHHLGEKGLKINPAKESSPNH</sequence>
<organism evidence="2 3">
    <name type="scientific">Exiguobacterium indicum</name>
    <dbReference type="NCBI Taxonomy" id="296995"/>
    <lineage>
        <taxon>Bacteria</taxon>
        <taxon>Bacillati</taxon>
        <taxon>Bacillota</taxon>
        <taxon>Bacilli</taxon>
        <taxon>Bacillales</taxon>
        <taxon>Bacillales Family XII. Incertae Sedis</taxon>
        <taxon>Exiguobacterium</taxon>
    </lineage>
</organism>
<dbReference type="Pfam" id="PF00882">
    <property type="entry name" value="Zn_dep_PLPC"/>
    <property type="match status" value="1"/>
</dbReference>
<dbReference type="AlphaFoldDB" id="A0A0V8GL63"/>
<dbReference type="OrthoDB" id="9810012at2"/>
<evidence type="ECO:0000259" key="1">
    <source>
        <dbReference type="Pfam" id="PF00882"/>
    </source>
</evidence>
<dbReference type="InterPro" id="IPR029002">
    <property type="entry name" value="PLPC/GPLD1"/>
</dbReference>
<dbReference type="RefSeq" id="WP_058264907.1">
    <property type="nucleotide sequence ID" value="NZ_FMYN01000001.1"/>
</dbReference>
<gene>
    <name evidence="2" type="ORF">AS033_05680</name>
</gene>
<evidence type="ECO:0000313" key="3">
    <source>
        <dbReference type="Proteomes" id="UP000053797"/>
    </source>
</evidence>
<reference evidence="2 3" key="1">
    <citation type="journal article" date="2015" name="Int. J. Syst. Evol. Microbiol.">
        <title>Exiguobacterium enclense sp. nov., isolated from sediment.</title>
        <authorList>
            <person name="Dastager S.G."/>
            <person name="Mawlankar R."/>
            <person name="Sonalkar V.V."/>
            <person name="Thorat M.N."/>
            <person name="Mual P."/>
            <person name="Verma A."/>
            <person name="Krishnamurthi S."/>
            <person name="Tang S.K."/>
            <person name="Li W.J."/>
        </authorList>
    </citation>
    <scope>NUCLEOTIDE SEQUENCE [LARGE SCALE GENOMIC DNA]</scope>
    <source>
        <strain evidence="2 3">NIO-1109</strain>
    </source>
</reference>
<dbReference type="Proteomes" id="UP000053797">
    <property type="component" value="Unassembled WGS sequence"/>
</dbReference>